<accession>A0A6C0C2P2</accession>
<feature type="domain" description="Helicase C-terminal" evidence="6">
    <location>
        <begin position="332"/>
        <end position="498"/>
    </location>
</feature>
<dbReference type="InterPro" id="IPR027417">
    <property type="entry name" value="P-loop_NTPase"/>
</dbReference>
<dbReference type="AlphaFoldDB" id="A0A6C0C2P2"/>
<evidence type="ECO:0000256" key="2">
    <source>
        <dbReference type="ARBA" id="ARBA00022801"/>
    </source>
</evidence>
<dbReference type="InterPro" id="IPR011545">
    <property type="entry name" value="DEAD/DEAH_box_helicase_dom"/>
</dbReference>
<dbReference type="InterPro" id="IPR050699">
    <property type="entry name" value="RNA-DNA_Helicase"/>
</dbReference>
<dbReference type="GO" id="GO:0004386">
    <property type="term" value="F:helicase activity"/>
    <property type="evidence" value="ECO:0007669"/>
    <property type="project" value="UniProtKB-KW"/>
</dbReference>
<dbReference type="Gene3D" id="3.40.50.300">
    <property type="entry name" value="P-loop containing nucleotide triphosphate hydrolases"/>
    <property type="match status" value="2"/>
</dbReference>
<dbReference type="GO" id="GO:0005524">
    <property type="term" value="F:ATP binding"/>
    <property type="evidence" value="ECO:0007669"/>
    <property type="project" value="UniProtKB-KW"/>
</dbReference>
<evidence type="ECO:0000256" key="1">
    <source>
        <dbReference type="ARBA" id="ARBA00022741"/>
    </source>
</evidence>
<dbReference type="GO" id="GO:0003676">
    <property type="term" value="F:nucleic acid binding"/>
    <property type="evidence" value="ECO:0007669"/>
    <property type="project" value="InterPro"/>
</dbReference>
<dbReference type="Pfam" id="PF08148">
    <property type="entry name" value="DSHCT"/>
    <property type="match status" value="1"/>
</dbReference>
<keyword evidence="2" id="KW-0378">Hydrolase</keyword>
<evidence type="ECO:0000313" key="7">
    <source>
        <dbReference type="EMBL" id="QHS98965.1"/>
    </source>
</evidence>
<evidence type="ECO:0000259" key="6">
    <source>
        <dbReference type="PROSITE" id="PS51194"/>
    </source>
</evidence>
<evidence type="ECO:0008006" key="8">
    <source>
        <dbReference type="Google" id="ProtNLM"/>
    </source>
</evidence>
<keyword evidence="1" id="KW-0547">Nucleotide-binding</keyword>
<dbReference type="InterPro" id="IPR014001">
    <property type="entry name" value="Helicase_ATP-bd"/>
</dbReference>
<dbReference type="PROSITE" id="PS51194">
    <property type="entry name" value="HELICASE_CTER"/>
    <property type="match status" value="1"/>
</dbReference>
<sequence length="824" mass="96290">MKICNNAFDAETAELTEIFTRWPFPLSDFQKHAIDAILKKKHVIITAHTGNGKTLAADFAITHFTGIGKKVIYTSPIKALTNQKYNTFQEKYPDIEFGIITGDTILNPGAQCIFVTTEILRNTLFKKKWLDVNEDKKNQITLDIDINPDELGAVVFDEIHYIMDKERGPVWHESIMMLPDTVQIIGLSATIDRPWVLSEWIEKEKHREVWLCPTTTRVIPQYHYGFVTFPHSVLDKLPSDKRVKFETMYEKELLIKSPDSHFQDNTYYEIKKMLNYLRENKVWIDKFFVFNQFIRYLKFKKYLPAICFVYSRKQVEIIASKINICLFDDDSKLPSTIENECKQILIQKVDNWKEYVNLPEFKRLIKCLQKGIAYHHGGMIQIFKELVEHLFEKKYIKLLIATETFAVGVDMPAQSVIFTALQKFNGKKFRWLEPHECSQQSGRAGRRGQKEKIGRVWHLFNLFDIRNSVPDVLTYRNLLEGKPQPFTSTFKIHFNLILRLLSMESFDLKEFMYKSLMSDDIIKELECLTDDIVKFEAILEKKTAIPFQVEESSLSRYFEIEEILSLSTKKVKKKLLREKSNIEESSKFFNVEYEKYVAIQNIKTSIKRKHDHFKEAKCRIQDQIKLHVNILTYNDFIADDKITEKGLIAANIQEMHCLALADVLQENPFDNLKVSELASVLSIFTSVSVKEENSIIKSDHIKAPDIVKKTIKTIKTAYNKYYDIESYNETDFVNDYDIHYNMCELIYRWCNATSEEECFKIFAEALYYNISRGEFVKAILKINNISHELSKIAELQSNMALLEKVKLIPDVTLKSIANNQSLYL</sequence>
<dbReference type="InterPro" id="IPR001650">
    <property type="entry name" value="Helicase_C-like"/>
</dbReference>
<evidence type="ECO:0000256" key="3">
    <source>
        <dbReference type="ARBA" id="ARBA00022806"/>
    </source>
</evidence>
<dbReference type="GO" id="GO:0016787">
    <property type="term" value="F:hydrolase activity"/>
    <property type="evidence" value="ECO:0007669"/>
    <property type="project" value="UniProtKB-KW"/>
</dbReference>
<evidence type="ECO:0000259" key="5">
    <source>
        <dbReference type="PROSITE" id="PS51192"/>
    </source>
</evidence>
<dbReference type="SMART" id="SM01142">
    <property type="entry name" value="DSHCT"/>
    <property type="match status" value="1"/>
</dbReference>
<name>A0A6C0C2P2_9ZZZZ</name>
<dbReference type="PROSITE" id="PS51192">
    <property type="entry name" value="HELICASE_ATP_BIND_1"/>
    <property type="match status" value="1"/>
</dbReference>
<keyword evidence="4" id="KW-0067">ATP-binding</keyword>
<proteinExistence type="predicted"/>
<dbReference type="Pfam" id="PF00270">
    <property type="entry name" value="DEAD"/>
    <property type="match status" value="1"/>
</dbReference>
<dbReference type="EMBL" id="MN739334">
    <property type="protein sequence ID" value="QHS98965.1"/>
    <property type="molecule type" value="Genomic_DNA"/>
</dbReference>
<dbReference type="PANTHER" id="PTHR12131">
    <property type="entry name" value="ATP-DEPENDENT RNA AND DNA HELICASE"/>
    <property type="match status" value="1"/>
</dbReference>
<dbReference type="PANTHER" id="PTHR12131:SF1">
    <property type="entry name" value="ATP-DEPENDENT RNA HELICASE SUPV3L1, MITOCHONDRIAL-RELATED"/>
    <property type="match status" value="1"/>
</dbReference>
<dbReference type="SMART" id="SM00490">
    <property type="entry name" value="HELICc"/>
    <property type="match status" value="1"/>
</dbReference>
<dbReference type="InterPro" id="IPR012961">
    <property type="entry name" value="Ski2/MTR4_C"/>
</dbReference>
<protein>
    <recommendedName>
        <fullName evidence="8">Helicase</fullName>
    </recommendedName>
</protein>
<dbReference type="Pfam" id="PF00271">
    <property type="entry name" value="Helicase_C"/>
    <property type="match status" value="1"/>
</dbReference>
<feature type="domain" description="Helicase ATP-binding" evidence="5">
    <location>
        <begin position="34"/>
        <end position="209"/>
    </location>
</feature>
<keyword evidence="3" id="KW-0347">Helicase</keyword>
<reference evidence="7" key="1">
    <citation type="journal article" date="2020" name="Nature">
        <title>Giant virus diversity and host interactions through global metagenomics.</title>
        <authorList>
            <person name="Schulz F."/>
            <person name="Roux S."/>
            <person name="Paez-Espino D."/>
            <person name="Jungbluth S."/>
            <person name="Walsh D.A."/>
            <person name="Denef V.J."/>
            <person name="McMahon K.D."/>
            <person name="Konstantinidis K.T."/>
            <person name="Eloe-Fadrosh E.A."/>
            <person name="Kyrpides N.C."/>
            <person name="Woyke T."/>
        </authorList>
    </citation>
    <scope>NUCLEOTIDE SEQUENCE</scope>
    <source>
        <strain evidence="7">GVMAG-M-3300020185-33</strain>
    </source>
</reference>
<dbReference type="Gene3D" id="1.10.3380.30">
    <property type="match status" value="1"/>
</dbReference>
<dbReference type="SMART" id="SM00487">
    <property type="entry name" value="DEXDc"/>
    <property type="match status" value="1"/>
</dbReference>
<evidence type="ECO:0000256" key="4">
    <source>
        <dbReference type="ARBA" id="ARBA00022840"/>
    </source>
</evidence>
<organism evidence="7">
    <name type="scientific">viral metagenome</name>
    <dbReference type="NCBI Taxonomy" id="1070528"/>
    <lineage>
        <taxon>unclassified sequences</taxon>
        <taxon>metagenomes</taxon>
        <taxon>organismal metagenomes</taxon>
    </lineage>
</organism>
<dbReference type="SUPFAM" id="SSF52540">
    <property type="entry name" value="P-loop containing nucleoside triphosphate hydrolases"/>
    <property type="match status" value="1"/>
</dbReference>